<organism evidence="12 13">
    <name type="scientific">Corallococcus praedator</name>
    <dbReference type="NCBI Taxonomy" id="2316724"/>
    <lineage>
        <taxon>Bacteria</taxon>
        <taxon>Pseudomonadati</taxon>
        <taxon>Myxococcota</taxon>
        <taxon>Myxococcia</taxon>
        <taxon>Myxococcales</taxon>
        <taxon>Cystobacterineae</taxon>
        <taxon>Myxococcaceae</taxon>
        <taxon>Corallococcus</taxon>
    </lineage>
</organism>
<dbReference type="InterPro" id="IPR016454">
    <property type="entry name" value="Cysteine_dSase"/>
</dbReference>
<dbReference type="InterPro" id="IPR015424">
    <property type="entry name" value="PyrdxlP-dep_Trfase"/>
</dbReference>
<reference evidence="12 13" key="1">
    <citation type="submission" date="2018-09" db="EMBL/GenBank/DDBJ databases">
        <authorList>
            <person name="Livingstone P.G."/>
            <person name="Whitworth D.E."/>
        </authorList>
    </citation>
    <scope>NUCLEOTIDE SEQUENCE [LARGE SCALE GENOMIC DNA]</scope>
    <source>
        <strain evidence="12 13">CA031B</strain>
    </source>
</reference>
<evidence type="ECO:0000313" key="13">
    <source>
        <dbReference type="Proteomes" id="UP000278907"/>
    </source>
</evidence>
<dbReference type="SUPFAM" id="SSF53383">
    <property type="entry name" value="PLP-dependent transferases"/>
    <property type="match status" value="1"/>
</dbReference>
<keyword evidence="8" id="KW-0411">Iron-sulfur</keyword>
<proteinExistence type="inferred from homology"/>
<keyword evidence="13" id="KW-1185">Reference proteome</keyword>
<dbReference type="EC" id="2.8.1.7" evidence="3"/>
<keyword evidence="5" id="KW-0479">Metal-binding</keyword>
<evidence type="ECO:0000256" key="3">
    <source>
        <dbReference type="ARBA" id="ARBA00012239"/>
    </source>
</evidence>
<dbReference type="InterPro" id="IPR000192">
    <property type="entry name" value="Aminotrans_V_dom"/>
</dbReference>
<keyword evidence="6" id="KW-0663">Pyridoxal phosphate</keyword>
<evidence type="ECO:0000256" key="1">
    <source>
        <dbReference type="ARBA" id="ARBA00001933"/>
    </source>
</evidence>
<accession>A0ABX9QS55</accession>
<comment type="cofactor">
    <cofactor evidence="1 10">
        <name>pyridoxal 5'-phosphate</name>
        <dbReference type="ChEBI" id="CHEBI:597326"/>
    </cofactor>
</comment>
<comment type="caution">
    <text evidence="12">The sequence shown here is derived from an EMBL/GenBank/DDBJ whole genome shotgun (WGS) entry which is preliminary data.</text>
</comment>
<keyword evidence="4" id="KW-0808">Transferase</keyword>
<evidence type="ECO:0000256" key="8">
    <source>
        <dbReference type="ARBA" id="ARBA00023014"/>
    </source>
</evidence>
<dbReference type="RefSeq" id="WP_120585512.1">
    <property type="nucleotide sequence ID" value="NZ_RAWI01000013.1"/>
</dbReference>
<evidence type="ECO:0000256" key="5">
    <source>
        <dbReference type="ARBA" id="ARBA00022723"/>
    </source>
</evidence>
<evidence type="ECO:0000313" key="12">
    <source>
        <dbReference type="EMBL" id="RKI15977.1"/>
    </source>
</evidence>
<dbReference type="Gene3D" id="3.40.640.10">
    <property type="entry name" value="Type I PLP-dependent aspartate aminotransferase-like (Major domain)"/>
    <property type="match status" value="1"/>
</dbReference>
<dbReference type="Proteomes" id="UP000278907">
    <property type="component" value="Unassembled WGS sequence"/>
</dbReference>
<protein>
    <recommendedName>
        <fullName evidence="3">cysteine desulfurase</fullName>
        <ecNumber evidence="3">2.8.1.7</ecNumber>
    </recommendedName>
</protein>
<dbReference type="InterPro" id="IPR015421">
    <property type="entry name" value="PyrdxlP-dep_Trfase_major"/>
</dbReference>
<dbReference type="InterPro" id="IPR015422">
    <property type="entry name" value="PyrdxlP-dep_Trfase_small"/>
</dbReference>
<evidence type="ECO:0000259" key="11">
    <source>
        <dbReference type="Pfam" id="PF00266"/>
    </source>
</evidence>
<dbReference type="PIRSF" id="PIRSF005572">
    <property type="entry name" value="NifS"/>
    <property type="match status" value="1"/>
</dbReference>
<evidence type="ECO:0000256" key="9">
    <source>
        <dbReference type="ARBA" id="ARBA00050776"/>
    </source>
</evidence>
<comment type="catalytic activity">
    <reaction evidence="9">
        <text>(sulfur carrier)-H + L-cysteine = (sulfur carrier)-SH + L-alanine</text>
        <dbReference type="Rhea" id="RHEA:43892"/>
        <dbReference type="Rhea" id="RHEA-COMP:14737"/>
        <dbReference type="Rhea" id="RHEA-COMP:14739"/>
        <dbReference type="ChEBI" id="CHEBI:29917"/>
        <dbReference type="ChEBI" id="CHEBI:35235"/>
        <dbReference type="ChEBI" id="CHEBI:57972"/>
        <dbReference type="ChEBI" id="CHEBI:64428"/>
        <dbReference type="EC" id="2.8.1.7"/>
    </reaction>
</comment>
<gene>
    <name evidence="12" type="ORF">D7Y13_03345</name>
</gene>
<sequence length="380" mass="40054">MTHDAPVYLDHNATTPLLPECLDAMLPYLREHFGNPSSGHVYGTRARAAVAHAREQVAAFLGCEADEVLFTSGGTEANNLAIRGVAEAAGARRQLVTTVIEHPATARPCGWLEMQGWRVTRLGVDTEGRARLDEARDVVNADTALVTVMHSNNETGVYQPVAELARFAHAAGAVIHTDAAQSLGKTPVDVRDLGVDLLSVAGHKLYAPKGVGALYVRRGTSLVPFTLGASHERGLRPGTENVASIVGLGVACEVAGRELETVASRMRARRDLLWERLASAIPGLALNGHRDLCLPNTLSVRFPDVSGDAVLAGAPDVAASTGSACHEGHESASAVILAMGIKLDAALGTVRLCVGRGTTVEDIERATVALVRSWTRLTGP</sequence>
<evidence type="ECO:0000256" key="4">
    <source>
        <dbReference type="ARBA" id="ARBA00022679"/>
    </source>
</evidence>
<name>A0ABX9QS55_9BACT</name>
<dbReference type="InterPro" id="IPR020578">
    <property type="entry name" value="Aminotrans_V_PyrdxlP_BS"/>
</dbReference>
<comment type="similarity">
    <text evidence="2">Belongs to the class-V pyridoxal-phosphate-dependent aminotransferase family. NifS/IscS subfamily.</text>
</comment>
<dbReference type="PANTHER" id="PTHR11601:SF34">
    <property type="entry name" value="CYSTEINE DESULFURASE"/>
    <property type="match status" value="1"/>
</dbReference>
<feature type="domain" description="Aminotransferase class V" evidence="11">
    <location>
        <begin position="7"/>
        <end position="365"/>
    </location>
</feature>
<dbReference type="PANTHER" id="PTHR11601">
    <property type="entry name" value="CYSTEINE DESULFURYLASE FAMILY MEMBER"/>
    <property type="match status" value="1"/>
</dbReference>
<evidence type="ECO:0000256" key="10">
    <source>
        <dbReference type="RuleBase" id="RU004504"/>
    </source>
</evidence>
<dbReference type="Gene3D" id="1.10.260.50">
    <property type="match status" value="1"/>
</dbReference>
<dbReference type="Pfam" id="PF00266">
    <property type="entry name" value="Aminotran_5"/>
    <property type="match status" value="1"/>
</dbReference>
<evidence type="ECO:0000256" key="6">
    <source>
        <dbReference type="ARBA" id="ARBA00022898"/>
    </source>
</evidence>
<dbReference type="EMBL" id="RAWI01000013">
    <property type="protein sequence ID" value="RKI15977.1"/>
    <property type="molecule type" value="Genomic_DNA"/>
</dbReference>
<dbReference type="Gene3D" id="3.90.1150.10">
    <property type="entry name" value="Aspartate Aminotransferase, domain 1"/>
    <property type="match status" value="1"/>
</dbReference>
<evidence type="ECO:0000256" key="2">
    <source>
        <dbReference type="ARBA" id="ARBA00006490"/>
    </source>
</evidence>
<evidence type="ECO:0000256" key="7">
    <source>
        <dbReference type="ARBA" id="ARBA00023004"/>
    </source>
</evidence>
<dbReference type="PROSITE" id="PS00595">
    <property type="entry name" value="AA_TRANSFER_CLASS_5"/>
    <property type="match status" value="1"/>
</dbReference>
<keyword evidence="7" id="KW-0408">Iron</keyword>